<dbReference type="Gene3D" id="1.10.4200.10">
    <property type="entry name" value="Triphosphoribosyl-dephospho-CoA protein"/>
    <property type="match status" value="1"/>
</dbReference>
<gene>
    <name evidence="1" type="ORF">ENT99_00890</name>
</gene>
<dbReference type="AlphaFoldDB" id="A0A832A946"/>
<proteinExistence type="predicted"/>
<sequence length="264" mass="29832">MLMDVVKAVFYTCGSYPKIAAPHRYSISNDYDLCILSSISSAIEIYSKVLRIVDEFKRGERGLGGIEIGRNIARALSTTLQNIGYNMSIEMCIASVYLIYIDVFQEEAEADFRKALRRVFNATLSTDALDSIEFIKVLKNIGGGYHNLLDKADISERRISLEGLSLGHVMDVLSKHHPVFECFSNVQKVLDIVNQGDKVYTETRDINKTLSRLFIEIAKKSIDIPRESLTELLKVDTIYRKKGIDLGHIVPCLVYPALYIIKQK</sequence>
<dbReference type="EMBL" id="DTAU01000017">
    <property type="protein sequence ID" value="HFQ78244.1"/>
    <property type="molecule type" value="Genomic_DNA"/>
</dbReference>
<name>A0A832A946_9CREN</name>
<evidence type="ECO:0000313" key="1">
    <source>
        <dbReference type="EMBL" id="HFQ78244.1"/>
    </source>
</evidence>
<accession>A0A832A946</accession>
<reference evidence="1" key="1">
    <citation type="journal article" date="2020" name="mSystems">
        <title>Genome- and Community-Level Interaction Insights into Carbon Utilization and Element Cycling Functions of Hydrothermarchaeota in Hydrothermal Sediment.</title>
        <authorList>
            <person name="Zhou Z."/>
            <person name="Liu Y."/>
            <person name="Xu W."/>
            <person name="Pan J."/>
            <person name="Luo Z.H."/>
            <person name="Li M."/>
        </authorList>
    </citation>
    <scope>NUCLEOTIDE SEQUENCE</scope>
    <source>
        <strain evidence="1">SpSt-629</strain>
    </source>
</reference>
<organism evidence="1">
    <name type="scientific">Ignisphaera aggregans</name>
    <dbReference type="NCBI Taxonomy" id="334771"/>
    <lineage>
        <taxon>Archaea</taxon>
        <taxon>Thermoproteota</taxon>
        <taxon>Thermoprotei</taxon>
        <taxon>Desulfurococcales</taxon>
        <taxon>Desulfurococcaceae</taxon>
        <taxon>Ignisphaera</taxon>
    </lineage>
</organism>
<protein>
    <submittedName>
        <fullName evidence="1">Uncharacterized protein</fullName>
    </submittedName>
</protein>
<comment type="caution">
    <text evidence="1">The sequence shown here is derived from an EMBL/GenBank/DDBJ whole genome shotgun (WGS) entry which is preliminary data.</text>
</comment>